<organism evidence="8 9">
    <name type="scientific">Anisodus tanguticus</name>
    <dbReference type="NCBI Taxonomy" id="243964"/>
    <lineage>
        <taxon>Eukaryota</taxon>
        <taxon>Viridiplantae</taxon>
        <taxon>Streptophyta</taxon>
        <taxon>Embryophyta</taxon>
        <taxon>Tracheophyta</taxon>
        <taxon>Spermatophyta</taxon>
        <taxon>Magnoliopsida</taxon>
        <taxon>eudicotyledons</taxon>
        <taxon>Gunneridae</taxon>
        <taxon>Pentapetalae</taxon>
        <taxon>asterids</taxon>
        <taxon>lamiids</taxon>
        <taxon>Solanales</taxon>
        <taxon>Solanaceae</taxon>
        <taxon>Solanoideae</taxon>
        <taxon>Hyoscyameae</taxon>
        <taxon>Anisodus</taxon>
    </lineage>
</organism>
<keyword evidence="3" id="KW-0732">Signal</keyword>
<protein>
    <submittedName>
        <fullName evidence="8">Uncharacterized protein</fullName>
    </submittedName>
</protein>
<dbReference type="InterPro" id="IPR046956">
    <property type="entry name" value="RLP23-like"/>
</dbReference>
<dbReference type="Gene3D" id="3.80.10.10">
    <property type="entry name" value="Ribonuclease Inhibitor"/>
    <property type="match status" value="1"/>
</dbReference>
<dbReference type="Proteomes" id="UP001291623">
    <property type="component" value="Unassembled WGS sequence"/>
</dbReference>
<dbReference type="PANTHER" id="PTHR48063:SF35">
    <property type="entry name" value="RECEPTOR-LIKE PROTEIN 12"/>
    <property type="match status" value="1"/>
</dbReference>
<comment type="caution">
    <text evidence="8">The sequence shown here is derived from an EMBL/GenBank/DDBJ whole genome shotgun (WGS) entry which is preliminary data.</text>
</comment>
<gene>
    <name evidence="8" type="ORF">RND71_000868</name>
</gene>
<keyword evidence="2 7" id="KW-0812">Transmembrane</keyword>
<feature type="transmembrane region" description="Helical" evidence="7">
    <location>
        <begin position="82"/>
        <end position="103"/>
    </location>
</feature>
<evidence type="ECO:0000256" key="2">
    <source>
        <dbReference type="ARBA" id="ARBA00022692"/>
    </source>
</evidence>
<dbReference type="SUPFAM" id="SSF52058">
    <property type="entry name" value="L domain-like"/>
    <property type="match status" value="1"/>
</dbReference>
<keyword evidence="9" id="KW-1185">Reference proteome</keyword>
<keyword evidence="6" id="KW-0325">Glycoprotein</keyword>
<dbReference type="EMBL" id="JAVYJV010000001">
    <property type="protein sequence ID" value="KAK4379006.1"/>
    <property type="molecule type" value="Genomic_DNA"/>
</dbReference>
<comment type="subcellular location">
    <subcellularLocation>
        <location evidence="1">Membrane</location>
        <topology evidence="1">Single-pass type I membrane protein</topology>
    </subcellularLocation>
</comment>
<proteinExistence type="predicted"/>
<dbReference type="AlphaFoldDB" id="A0AAE1T079"/>
<evidence type="ECO:0000256" key="1">
    <source>
        <dbReference type="ARBA" id="ARBA00004479"/>
    </source>
</evidence>
<dbReference type="InterPro" id="IPR001611">
    <property type="entry name" value="Leu-rich_rpt"/>
</dbReference>
<evidence type="ECO:0000256" key="7">
    <source>
        <dbReference type="SAM" id="Phobius"/>
    </source>
</evidence>
<name>A0AAE1T079_9SOLA</name>
<keyword evidence="5 7" id="KW-0472">Membrane</keyword>
<evidence type="ECO:0000256" key="6">
    <source>
        <dbReference type="ARBA" id="ARBA00023180"/>
    </source>
</evidence>
<dbReference type="InterPro" id="IPR032675">
    <property type="entry name" value="LRR_dom_sf"/>
</dbReference>
<reference evidence="8" key="1">
    <citation type="submission" date="2023-12" db="EMBL/GenBank/DDBJ databases">
        <title>Genome assembly of Anisodus tanguticus.</title>
        <authorList>
            <person name="Wang Y.-J."/>
        </authorList>
    </citation>
    <scope>NUCLEOTIDE SEQUENCE</scope>
    <source>
        <strain evidence="8">KB-2021</strain>
        <tissue evidence="8">Leaf</tissue>
    </source>
</reference>
<evidence type="ECO:0000313" key="8">
    <source>
        <dbReference type="EMBL" id="KAK4379006.1"/>
    </source>
</evidence>
<dbReference type="PANTHER" id="PTHR48063">
    <property type="entry name" value="LRR RECEPTOR-LIKE KINASE"/>
    <property type="match status" value="1"/>
</dbReference>
<evidence type="ECO:0000256" key="4">
    <source>
        <dbReference type="ARBA" id="ARBA00022989"/>
    </source>
</evidence>
<dbReference type="Pfam" id="PF00560">
    <property type="entry name" value="LRR_1"/>
    <property type="match status" value="1"/>
</dbReference>
<dbReference type="GO" id="GO:0016020">
    <property type="term" value="C:membrane"/>
    <property type="evidence" value="ECO:0007669"/>
    <property type="project" value="UniProtKB-SubCell"/>
</dbReference>
<evidence type="ECO:0000256" key="5">
    <source>
        <dbReference type="ARBA" id="ARBA00023136"/>
    </source>
</evidence>
<evidence type="ECO:0000256" key="3">
    <source>
        <dbReference type="ARBA" id="ARBA00022729"/>
    </source>
</evidence>
<keyword evidence="4 7" id="KW-1133">Transmembrane helix</keyword>
<evidence type="ECO:0000313" key="9">
    <source>
        <dbReference type="Proteomes" id="UP001291623"/>
    </source>
</evidence>
<sequence>MKVDSAHSRVDHLFVGGIPETVGELKSLYLLTLSHNALTGQIPPAIENLKELGSLDLSSNKEQVPLQPAASEDEQSFSRADIYAGATLGFAVGMAIIFLPLLVSRGWRECYNKLVDGLVFWIFSFSKVDVKKGRTNTSIGEIYWKNKSGKSHRQVPSSRR</sequence>
<accession>A0AAE1T079</accession>